<dbReference type="PROSITE" id="PS50943">
    <property type="entry name" value="HTH_CROC1"/>
    <property type="match status" value="1"/>
</dbReference>
<evidence type="ECO:0000313" key="5">
    <source>
        <dbReference type="Proteomes" id="UP000295764"/>
    </source>
</evidence>
<organism evidence="4 5">
    <name type="scientific">Curtobacterium flaccumfaciens</name>
    <dbReference type="NCBI Taxonomy" id="2035"/>
    <lineage>
        <taxon>Bacteria</taxon>
        <taxon>Bacillati</taxon>
        <taxon>Actinomycetota</taxon>
        <taxon>Actinomycetes</taxon>
        <taxon>Micrococcales</taxon>
        <taxon>Microbacteriaceae</taxon>
        <taxon>Curtobacterium</taxon>
    </lineage>
</organism>
<gene>
    <name evidence="4" type="ORF">EDF64_10636</name>
</gene>
<proteinExistence type="predicted"/>
<comment type="caution">
    <text evidence="4">The sequence shown here is derived from an EMBL/GenBank/DDBJ whole genome shotgun (WGS) entry which is preliminary data.</text>
</comment>
<dbReference type="EMBL" id="SNVW01000006">
    <property type="protein sequence ID" value="TDN43863.1"/>
    <property type="molecule type" value="Genomic_DNA"/>
</dbReference>
<feature type="region of interest" description="Disordered" evidence="2">
    <location>
        <begin position="1"/>
        <end position="20"/>
    </location>
</feature>
<name>A0A4R6DH21_9MICO</name>
<dbReference type="InterPro" id="IPR001387">
    <property type="entry name" value="Cro/C1-type_HTH"/>
</dbReference>
<dbReference type="Gene3D" id="2.60.120.10">
    <property type="entry name" value="Jelly Rolls"/>
    <property type="match status" value="1"/>
</dbReference>
<dbReference type="CDD" id="cd00093">
    <property type="entry name" value="HTH_XRE"/>
    <property type="match status" value="1"/>
</dbReference>
<dbReference type="Pfam" id="PF07883">
    <property type="entry name" value="Cupin_2"/>
    <property type="match status" value="1"/>
</dbReference>
<dbReference type="SUPFAM" id="SSF47413">
    <property type="entry name" value="lambda repressor-like DNA-binding domains"/>
    <property type="match status" value="1"/>
</dbReference>
<dbReference type="SMART" id="SM00530">
    <property type="entry name" value="HTH_XRE"/>
    <property type="match status" value="1"/>
</dbReference>
<dbReference type="InterPro" id="IPR014710">
    <property type="entry name" value="RmlC-like_jellyroll"/>
</dbReference>
<dbReference type="Proteomes" id="UP000295764">
    <property type="component" value="Unassembled WGS sequence"/>
</dbReference>
<dbReference type="PANTHER" id="PTHR46797:SF1">
    <property type="entry name" value="METHYLPHOSPHONATE SYNTHASE"/>
    <property type="match status" value="1"/>
</dbReference>
<dbReference type="InterPro" id="IPR011051">
    <property type="entry name" value="RmlC_Cupin_sf"/>
</dbReference>
<dbReference type="PANTHER" id="PTHR46797">
    <property type="entry name" value="HTH-TYPE TRANSCRIPTIONAL REGULATOR"/>
    <property type="match status" value="1"/>
</dbReference>
<dbReference type="Gene3D" id="1.10.260.40">
    <property type="entry name" value="lambda repressor-like DNA-binding domains"/>
    <property type="match status" value="1"/>
</dbReference>
<dbReference type="InterPro" id="IPR050807">
    <property type="entry name" value="TransReg_Diox_bact_type"/>
</dbReference>
<dbReference type="GO" id="GO:0003677">
    <property type="term" value="F:DNA binding"/>
    <property type="evidence" value="ECO:0007669"/>
    <property type="project" value="UniProtKB-KW"/>
</dbReference>
<feature type="domain" description="HTH cro/C1-type" evidence="3">
    <location>
        <begin position="33"/>
        <end position="87"/>
    </location>
</feature>
<dbReference type="AlphaFoldDB" id="A0A4R6DH21"/>
<evidence type="ECO:0000256" key="1">
    <source>
        <dbReference type="ARBA" id="ARBA00023125"/>
    </source>
</evidence>
<evidence type="ECO:0000313" key="4">
    <source>
        <dbReference type="EMBL" id="TDN43863.1"/>
    </source>
</evidence>
<protein>
    <submittedName>
        <fullName evidence="4">XRE family transcriptional regulator</fullName>
    </submittedName>
</protein>
<dbReference type="STRING" id="2035.RU06_16180"/>
<feature type="compositionally biased region" description="Basic and acidic residues" evidence="2">
    <location>
        <begin position="8"/>
        <end position="18"/>
    </location>
</feature>
<evidence type="ECO:0000256" key="2">
    <source>
        <dbReference type="SAM" id="MobiDB-lite"/>
    </source>
</evidence>
<sequence length="217" mass="23786">MAVMGSTAHDHGREERITPRTTAQVVDAVGPRLRALRARRDVTLAALATETGISVSTLSRLESGQRKPTLELLLPLARAYQVPLDDLVGAPATGDPRVHLRPESHGGRVVIPLTRRTGGVRSFKQLFPPNSPGGEPTLKTHEGYEWLYVLSGRLRLLLGEHDLDLGPGEVVEFDTHTPHWIGNVTDEVTEVLCLYGPQGERAHVRSRPVAAEREGER</sequence>
<keyword evidence="1" id="KW-0238">DNA-binding</keyword>
<dbReference type="Pfam" id="PF01381">
    <property type="entry name" value="HTH_3"/>
    <property type="match status" value="1"/>
</dbReference>
<dbReference type="InterPro" id="IPR013096">
    <property type="entry name" value="Cupin_2"/>
</dbReference>
<dbReference type="SUPFAM" id="SSF51182">
    <property type="entry name" value="RmlC-like cupins"/>
    <property type="match status" value="1"/>
</dbReference>
<dbReference type="GO" id="GO:0003700">
    <property type="term" value="F:DNA-binding transcription factor activity"/>
    <property type="evidence" value="ECO:0007669"/>
    <property type="project" value="TreeGrafter"/>
</dbReference>
<dbReference type="InterPro" id="IPR010982">
    <property type="entry name" value="Lambda_DNA-bd_dom_sf"/>
</dbReference>
<reference evidence="4 5" key="1">
    <citation type="submission" date="2019-03" db="EMBL/GenBank/DDBJ databases">
        <title>Genomic analyses of the natural microbiome of Caenorhabditis elegans.</title>
        <authorList>
            <person name="Samuel B."/>
        </authorList>
    </citation>
    <scope>NUCLEOTIDE SEQUENCE [LARGE SCALE GENOMIC DNA]</scope>
    <source>
        <strain evidence="4 5">JUb65</strain>
    </source>
</reference>
<dbReference type="GO" id="GO:0005829">
    <property type="term" value="C:cytosol"/>
    <property type="evidence" value="ECO:0007669"/>
    <property type="project" value="TreeGrafter"/>
</dbReference>
<accession>A0A4R6DH21</accession>
<evidence type="ECO:0000259" key="3">
    <source>
        <dbReference type="PROSITE" id="PS50943"/>
    </source>
</evidence>